<proteinExistence type="predicted"/>
<dbReference type="SUPFAM" id="SSF52047">
    <property type="entry name" value="RNI-like"/>
    <property type="match status" value="1"/>
</dbReference>
<keyword evidence="2" id="KW-1185">Reference proteome</keyword>
<name>A0A8H5GBP2_9AGAR</name>
<dbReference type="AlphaFoldDB" id="A0A8H5GBP2"/>
<sequence length="520" mass="59495">MSQIALTEQEIERLQATVDHLSTNLTNLVEPEAKQVLTERALYLRKLNELQPCISILPVETLSTIFQFVCSPLSHFSEHGFQEFSWHHPFDTDLSIASVLVLSAVSHRWRQVAISLPQLWQILRVLPRPTQYHPESWVNLLRLCIDRSSSSMDLLLDYQAISHQQEALLPHPEDSYLTLDELEWAVYINSPRTIKSLSLIGCSGMIWWLDLVKLLAQLTNLERLRLNWSGGGETEIEIGIPRFLVVGSRLTIVDLKHFPYGLALELMRHCPNLIHYRCYQPSTPDHPEDGTQNHQYNDRNIFPCLEWLDWPAEFVPETLLFGSISTPALRGLKWRHILPHATDEHLISRIDATFLQFVSTTGNTLTELDLVPGTAGSDSSVRVQDLLTQSFNQLPNLRKLTLRGSRFQLSFLSSSLITPLMKHSSTIPSPSLQFLAFHLFSPPSCVGRRPKLTVATHVLDLLEQRWELGLVRHFQLALNFPYEWEDEVRDGFQKLVEQGLQLELLVETKPVDWLAKVPGL</sequence>
<dbReference type="Proteomes" id="UP000559027">
    <property type="component" value="Unassembled WGS sequence"/>
</dbReference>
<accession>A0A8H5GBP2</accession>
<evidence type="ECO:0000313" key="2">
    <source>
        <dbReference type="Proteomes" id="UP000559027"/>
    </source>
</evidence>
<dbReference type="OrthoDB" id="3017490at2759"/>
<dbReference type="EMBL" id="JAACJO010000002">
    <property type="protein sequence ID" value="KAF5361795.1"/>
    <property type="molecule type" value="Genomic_DNA"/>
</dbReference>
<dbReference type="Gene3D" id="3.80.10.10">
    <property type="entry name" value="Ribonuclease Inhibitor"/>
    <property type="match status" value="1"/>
</dbReference>
<evidence type="ECO:0008006" key="3">
    <source>
        <dbReference type="Google" id="ProtNLM"/>
    </source>
</evidence>
<gene>
    <name evidence="1" type="ORF">D9756_002361</name>
</gene>
<comment type="caution">
    <text evidence="1">The sequence shown here is derived from an EMBL/GenBank/DDBJ whole genome shotgun (WGS) entry which is preliminary data.</text>
</comment>
<dbReference type="InterPro" id="IPR032675">
    <property type="entry name" value="LRR_dom_sf"/>
</dbReference>
<dbReference type="Gene3D" id="1.20.1280.50">
    <property type="match status" value="1"/>
</dbReference>
<organism evidence="1 2">
    <name type="scientific">Leucocoprinus leucothites</name>
    <dbReference type="NCBI Taxonomy" id="201217"/>
    <lineage>
        <taxon>Eukaryota</taxon>
        <taxon>Fungi</taxon>
        <taxon>Dikarya</taxon>
        <taxon>Basidiomycota</taxon>
        <taxon>Agaricomycotina</taxon>
        <taxon>Agaricomycetes</taxon>
        <taxon>Agaricomycetidae</taxon>
        <taxon>Agaricales</taxon>
        <taxon>Agaricineae</taxon>
        <taxon>Agaricaceae</taxon>
        <taxon>Leucocoprinus</taxon>
    </lineage>
</organism>
<reference evidence="1 2" key="1">
    <citation type="journal article" date="2020" name="ISME J.">
        <title>Uncovering the hidden diversity of litter-decomposition mechanisms in mushroom-forming fungi.</title>
        <authorList>
            <person name="Floudas D."/>
            <person name="Bentzer J."/>
            <person name="Ahren D."/>
            <person name="Johansson T."/>
            <person name="Persson P."/>
            <person name="Tunlid A."/>
        </authorList>
    </citation>
    <scope>NUCLEOTIDE SEQUENCE [LARGE SCALE GENOMIC DNA]</scope>
    <source>
        <strain evidence="1 2">CBS 146.42</strain>
    </source>
</reference>
<evidence type="ECO:0000313" key="1">
    <source>
        <dbReference type="EMBL" id="KAF5361795.1"/>
    </source>
</evidence>
<protein>
    <recommendedName>
        <fullName evidence="3">F-box domain-containing protein</fullName>
    </recommendedName>
</protein>